<dbReference type="AlphaFoldDB" id="A0AAD5D5T3"/>
<protein>
    <recommendedName>
        <fullName evidence="3">GAF domain-containing protein</fullName>
    </recommendedName>
</protein>
<dbReference type="PANTHER" id="PTHR32002">
    <property type="entry name" value="PROTEIN NLP8"/>
    <property type="match status" value="1"/>
</dbReference>
<organism evidence="1 2">
    <name type="scientific">Ambrosia artemisiifolia</name>
    <name type="common">Common ragweed</name>
    <dbReference type="NCBI Taxonomy" id="4212"/>
    <lineage>
        <taxon>Eukaryota</taxon>
        <taxon>Viridiplantae</taxon>
        <taxon>Streptophyta</taxon>
        <taxon>Embryophyta</taxon>
        <taxon>Tracheophyta</taxon>
        <taxon>Spermatophyta</taxon>
        <taxon>Magnoliopsida</taxon>
        <taxon>eudicotyledons</taxon>
        <taxon>Gunneridae</taxon>
        <taxon>Pentapetalae</taxon>
        <taxon>asterids</taxon>
        <taxon>campanulids</taxon>
        <taxon>Asterales</taxon>
        <taxon>Asteraceae</taxon>
        <taxon>Asteroideae</taxon>
        <taxon>Heliantheae alliance</taxon>
        <taxon>Heliantheae</taxon>
        <taxon>Ambrosia</taxon>
    </lineage>
</organism>
<comment type="caution">
    <text evidence="1">The sequence shown here is derived from an EMBL/GenBank/DDBJ whole genome shotgun (WGS) entry which is preliminary data.</text>
</comment>
<evidence type="ECO:0008006" key="3">
    <source>
        <dbReference type="Google" id="ProtNLM"/>
    </source>
</evidence>
<name>A0AAD5D5T3_AMBAR</name>
<gene>
    <name evidence="1" type="ORF">M8C21_018916</name>
</gene>
<dbReference type="Proteomes" id="UP001206925">
    <property type="component" value="Unassembled WGS sequence"/>
</dbReference>
<dbReference type="EMBL" id="JAMZMK010002421">
    <property type="protein sequence ID" value="KAI7754823.1"/>
    <property type="molecule type" value="Genomic_DNA"/>
</dbReference>
<keyword evidence="2" id="KW-1185">Reference proteome</keyword>
<accession>A0AAD5D5T3</accession>
<evidence type="ECO:0000313" key="2">
    <source>
        <dbReference type="Proteomes" id="UP001206925"/>
    </source>
</evidence>
<dbReference type="GO" id="GO:0003700">
    <property type="term" value="F:DNA-binding transcription factor activity"/>
    <property type="evidence" value="ECO:0007669"/>
    <property type="project" value="InterPro"/>
</dbReference>
<proteinExistence type="predicted"/>
<reference evidence="1" key="1">
    <citation type="submission" date="2022-06" db="EMBL/GenBank/DDBJ databases">
        <title>Uncovering the hologenomic basis of an extraordinary plant invasion.</title>
        <authorList>
            <person name="Bieker V.C."/>
            <person name="Martin M.D."/>
            <person name="Gilbert T."/>
            <person name="Hodgins K."/>
            <person name="Battlay P."/>
            <person name="Petersen B."/>
            <person name="Wilson J."/>
        </authorList>
    </citation>
    <scope>NUCLEOTIDE SEQUENCE</scope>
    <source>
        <strain evidence="1">AA19_3_7</strain>
        <tissue evidence="1">Leaf</tissue>
    </source>
</reference>
<dbReference type="PANTHER" id="PTHR32002:SF35">
    <property type="entry name" value="PROTEIN NLP6"/>
    <property type="match status" value="1"/>
</dbReference>
<sequence length="250" mass="28883">MPNSVEPPGLAFSGESRYLTSLHVFAKDLELEADKIDTNHQRIKDLELGVDKIDSHDQNVRIKIIAALKLLTLREQHVLVQFWSPHVIGNQQLLTTIDQPFGLGVMDERLSTYRQDSKRSYFVMSKDKEEEYRSPTTRAFRQGLPEWTPDVANYLPKHFQQQECAIRCNLHGYLALPVFYSNLGLCVGVLELLTSSKHMSYSYEVQQLHNALETVELRTQQAFDCPILNVSKVPNERRQRDFDKYSENDV</sequence>
<evidence type="ECO:0000313" key="1">
    <source>
        <dbReference type="EMBL" id="KAI7754823.1"/>
    </source>
</evidence>
<dbReference type="InterPro" id="IPR045012">
    <property type="entry name" value="NLP"/>
</dbReference>